<dbReference type="EMBL" id="MZMV01000005">
    <property type="protein sequence ID" value="OWV11518.1"/>
    <property type="molecule type" value="Genomic_DNA"/>
</dbReference>
<organism evidence="1 2">
    <name type="scientific">Micromonospora wenchangensis</name>
    <dbReference type="NCBI Taxonomy" id="1185415"/>
    <lineage>
        <taxon>Bacteria</taxon>
        <taxon>Bacillati</taxon>
        <taxon>Actinomycetota</taxon>
        <taxon>Actinomycetes</taxon>
        <taxon>Micromonosporales</taxon>
        <taxon>Micromonosporaceae</taxon>
        <taxon>Micromonospora</taxon>
    </lineage>
</organism>
<dbReference type="AlphaFoldDB" id="A0A2D0AX65"/>
<gene>
    <name evidence="1" type="ORF">B5D80_04310</name>
</gene>
<dbReference type="InterPro" id="IPR008884">
    <property type="entry name" value="TylF_MeTrfase"/>
</dbReference>
<accession>A0A2D0AX65</accession>
<keyword evidence="2" id="KW-1185">Reference proteome</keyword>
<evidence type="ECO:0000313" key="2">
    <source>
        <dbReference type="Proteomes" id="UP000197174"/>
    </source>
</evidence>
<dbReference type="PANTHER" id="PTHR40036:SF1">
    <property type="entry name" value="MACROCIN O-METHYLTRANSFERASE"/>
    <property type="match status" value="1"/>
</dbReference>
<dbReference type="PANTHER" id="PTHR40036">
    <property type="entry name" value="MACROCIN O-METHYLTRANSFERASE"/>
    <property type="match status" value="1"/>
</dbReference>
<evidence type="ECO:0000313" key="1">
    <source>
        <dbReference type="EMBL" id="OWV11518.1"/>
    </source>
</evidence>
<dbReference type="SUPFAM" id="SSF53335">
    <property type="entry name" value="S-adenosyl-L-methionine-dependent methyltransferases"/>
    <property type="match status" value="1"/>
</dbReference>
<dbReference type="Pfam" id="PF05711">
    <property type="entry name" value="TylF"/>
    <property type="match status" value="1"/>
</dbReference>
<comment type="caution">
    <text evidence="1">The sequence shown here is derived from an EMBL/GenBank/DDBJ whole genome shotgun (WGS) entry which is preliminary data.</text>
</comment>
<dbReference type="GO" id="GO:0008168">
    <property type="term" value="F:methyltransferase activity"/>
    <property type="evidence" value="ECO:0007669"/>
    <property type="project" value="UniProtKB-KW"/>
</dbReference>
<dbReference type="GO" id="GO:0032259">
    <property type="term" value="P:methylation"/>
    <property type="evidence" value="ECO:0007669"/>
    <property type="project" value="UniProtKB-KW"/>
</dbReference>
<sequence length="284" mass="32952">MTETMTTDRTGVTDPRVLYCELLKQALTRYVFQETWMPYQPRAASLHGRIYHRFKHLLQRRGLELVLRFPFDADARANGRDWPPEADTMIGLRRLDNLERCIADVLERNVPGDLIETGVWRGGAVIFMRGMLRAYGDQERSVWVADSFQGLPRAEPGRVEDEEDALWSQPILAVSQQQVENNFRRYGLLDERVRFLPGWFQDTLPGAAVQQLSVIRLDGDMYDSTMVALRSLYPKLSVGGYVIADDYHAVRGCRQAVDDFRAEHGITDELHRVDWTCRYWRRSR</sequence>
<dbReference type="RefSeq" id="WP_211291388.1">
    <property type="nucleotide sequence ID" value="NZ_MZMV01000005.1"/>
</dbReference>
<dbReference type="Proteomes" id="UP000197174">
    <property type="component" value="Unassembled WGS sequence"/>
</dbReference>
<proteinExistence type="predicted"/>
<keyword evidence="1" id="KW-0808">Transferase</keyword>
<dbReference type="Gene3D" id="3.40.50.150">
    <property type="entry name" value="Vaccinia Virus protein VP39"/>
    <property type="match status" value="1"/>
</dbReference>
<reference evidence="1 2" key="1">
    <citation type="submission" date="2017-03" db="EMBL/GenBank/DDBJ databases">
        <title>Whole genome sequence of Micromonospora wenchangensis, isolated from mangrove soil.</title>
        <authorList>
            <person name="Yang H."/>
        </authorList>
    </citation>
    <scope>NUCLEOTIDE SEQUENCE [LARGE SCALE GENOMIC DNA]</scope>
    <source>
        <strain evidence="1 2">CCTCC AA 2012002</strain>
    </source>
</reference>
<dbReference type="InterPro" id="IPR029063">
    <property type="entry name" value="SAM-dependent_MTases_sf"/>
</dbReference>
<protein>
    <submittedName>
        <fullName evidence="1">Macrocin O-methyltransferase</fullName>
    </submittedName>
</protein>
<keyword evidence="1" id="KW-0489">Methyltransferase</keyword>
<name>A0A2D0AX65_9ACTN</name>